<dbReference type="AlphaFoldDB" id="A0A812E065"/>
<feature type="transmembrane region" description="Helical" evidence="1">
    <location>
        <begin position="94"/>
        <end position="114"/>
    </location>
</feature>
<sequence length="234" mass="26943">MTSQRLFLLTSSSSHILSVLFHPLLSYRLPAELTWLEAIRRRRRHFLASVVLRGKKNSFSGSEIGTESIVSQYLFFIYLRRFHIYLSIYLSQSFSYISLSIYIYIYQSFSYIYLSMYLSMYRSIYLSQSFSNLSTWTSGTAFVNEPVICFPPRFVAHLNTINGDEDDKDELIPVSILIYELDKTGPTSISDQFPRLFDGAMGCIKNGKVTLHIDTSVTQLLKFIAVFLSMSAKM</sequence>
<keyword evidence="3" id="KW-1185">Reference proteome</keyword>
<accession>A0A812E065</accession>
<evidence type="ECO:0000256" key="1">
    <source>
        <dbReference type="SAM" id="Phobius"/>
    </source>
</evidence>
<dbReference type="EMBL" id="CAHIKZ030004671">
    <property type="protein sequence ID" value="CAE1313710.1"/>
    <property type="molecule type" value="Genomic_DNA"/>
</dbReference>
<reference evidence="2" key="1">
    <citation type="submission" date="2021-01" db="EMBL/GenBank/DDBJ databases">
        <authorList>
            <person name="Li R."/>
            <person name="Bekaert M."/>
        </authorList>
    </citation>
    <scope>NUCLEOTIDE SEQUENCE</scope>
    <source>
        <strain evidence="2">Farmed</strain>
    </source>
</reference>
<keyword evidence="1" id="KW-0472">Membrane</keyword>
<evidence type="ECO:0000313" key="3">
    <source>
        <dbReference type="Proteomes" id="UP000597762"/>
    </source>
</evidence>
<gene>
    <name evidence="2" type="ORF">SPHA_64777</name>
</gene>
<evidence type="ECO:0000313" key="2">
    <source>
        <dbReference type="EMBL" id="CAE1313710.1"/>
    </source>
</evidence>
<keyword evidence="1" id="KW-0812">Transmembrane</keyword>
<keyword evidence="1" id="KW-1133">Transmembrane helix</keyword>
<organism evidence="2 3">
    <name type="scientific">Acanthosepion pharaonis</name>
    <name type="common">Pharaoh cuttlefish</name>
    <name type="synonym">Sepia pharaonis</name>
    <dbReference type="NCBI Taxonomy" id="158019"/>
    <lineage>
        <taxon>Eukaryota</taxon>
        <taxon>Metazoa</taxon>
        <taxon>Spiralia</taxon>
        <taxon>Lophotrochozoa</taxon>
        <taxon>Mollusca</taxon>
        <taxon>Cephalopoda</taxon>
        <taxon>Coleoidea</taxon>
        <taxon>Decapodiformes</taxon>
        <taxon>Sepiida</taxon>
        <taxon>Sepiina</taxon>
        <taxon>Sepiidae</taxon>
        <taxon>Acanthosepion</taxon>
    </lineage>
</organism>
<name>A0A812E065_ACAPH</name>
<dbReference type="Proteomes" id="UP000597762">
    <property type="component" value="Unassembled WGS sequence"/>
</dbReference>
<proteinExistence type="predicted"/>
<protein>
    <submittedName>
        <fullName evidence="2">Uncharacterized protein</fullName>
    </submittedName>
</protein>
<comment type="caution">
    <text evidence="2">The sequence shown here is derived from an EMBL/GenBank/DDBJ whole genome shotgun (WGS) entry which is preliminary data.</text>
</comment>